<protein>
    <submittedName>
        <fullName evidence="2">Uncharacterized protein</fullName>
    </submittedName>
</protein>
<dbReference type="Proteomes" id="UP000696280">
    <property type="component" value="Unassembled WGS sequence"/>
</dbReference>
<feature type="compositionally biased region" description="Acidic residues" evidence="1">
    <location>
        <begin position="287"/>
        <end position="310"/>
    </location>
</feature>
<feature type="region of interest" description="Disordered" evidence="1">
    <location>
        <begin position="543"/>
        <end position="568"/>
    </location>
</feature>
<dbReference type="EMBL" id="CAJVRL010000103">
    <property type="protein sequence ID" value="CAG8961036.1"/>
    <property type="molecule type" value="Genomic_DNA"/>
</dbReference>
<feature type="region of interest" description="Disordered" evidence="1">
    <location>
        <begin position="102"/>
        <end position="138"/>
    </location>
</feature>
<gene>
    <name evidence="2" type="ORF">HYFRA_00002576</name>
</gene>
<feature type="compositionally biased region" description="Acidic residues" evidence="1">
    <location>
        <begin position="325"/>
        <end position="346"/>
    </location>
</feature>
<feature type="compositionally biased region" description="Polar residues" evidence="1">
    <location>
        <begin position="174"/>
        <end position="191"/>
    </location>
</feature>
<organism evidence="2 3">
    <name type="scientific">Hymenoscyphus fraxineus</name>
    <dbReference type="NCBI Taxonomy" id="746836"/>
    <lineage>
        <taxon>Eukaryota</taxon>
        <taxon>Fungi</taxon>
        <taxon>Dikarya</taxon>
        <taxon>Ascomycota</taxon>
        <taxon>Pezizomycotina</taxon>
        <taxon>Leotiomycetes</taxon>
        <taxon>Helotiales</taxon>
        <taxon>Helotiaceae</taxon>
        <taxon>Hymenoscyphus</taxon>
    </lineage>
</organism>
<feature type="region of interest" description="Disordered" evidence="1">
    <location>
        <begin position="217"/>
        <end position="246"/>
    </location>
</feature>
<keyword evidence="3" id="KW-1185">Reference proteome</keyword>
<name>A0A9N9L9L2_9HELO</name>
<reference evidence="2" key="1">
    <citation type="submission" date="2021-07" db="EMBL/GenBank/DDBJ databases">
        <authorList>
            <person name="Durling M."/>
        </authorList>
    </citation>
    <scope>NUCLEOTIDE SEQUENCE</scope>
</reference>
<comment type="caution">
    <text evidence="2">The sequence shown here is derived from an EMBL/GenBank/DDBJ whole genome shotgun (WGS) entry which is preliminary data.</text>
</comment>
<dbReference type="AlphaFoldDB" id="A0A9N9L9L2"/>
<feature type="region of interest" description="Disordered" evidence="1">
    <location>
        <begin position="168"/>
        <end position="195"/>
    </location>
</feature>
<evidence type="ECO:0000313" key="3">
    <source>
        <dbReference type="Proteomes" id="UP000696280"/>
    </source>
</evidence>
<feature type="region of interest" description="Disordered" evidence="1">
    <location>
        <begin position="266"/>
        <end position="363"/>
    </location>
</feature>
<evidence type="ECO:0000256" key="1">
    <source>
        <dbReference type="SAM" id="MobiDB-lite"/>
    </source>
</evidence>
<dbReference type="OrthoDB" id="10402339at2759"/>
<feature type="region of interest" description="Disordered" evidence="1">
    <location>
        <begin position="590"/>
        <end position="616"/>
    </location>
</feature>
<proteinExistence type="predicted"/>
<feature type="compositionally biased region" description="Acidic residues" evidence="1">
    <location>
        <begin position="226"/>
        <end position="244"/>
    </location>
</feature>
<accession>A0A9N9L9L2</accession>
<evidence type="ECO:0000313" key="2">
    <source>
        <dbReference type="EMBL" id="CAG8961036.1"/>
    </source>
</evidence>
<sequence>MCITTASIHGPLVVGRDCSTLSFCASKAAVILALKCIHPVFVRIPSLPWDEGAYTPPALVSKFPILFPSHRLTLPHTFATFAKHPIPSFIIHSFDFVKMPPPVSRAGAPQTPSPRGRGNYSFERPGTPRPNLPSSISPTAAYTNNLGVYNSNPAGEYRSLSLGNGNPRSIDLVPSQSFGSSPPTLNPSGSGERNIALYNETPTRKHCCQFSIARRGATRDQLQSEQSEDPDHDVDMDFGADADDERSLSGLDEAQFDDSEFHTLSAGSDSMYIEDQSDSDGTLSAWDEGEHDEQEDDETDVVSCDTDSDSEGTMLALEEERSDNMDYDEQEDDETDVVPWETDTDNEGTMPALEEERSDDMDYDGSVEDSYIPAQHSSDVSEDAATLQAHLDEAHQSNLNYPPYSQHPGFAASVRDPSIPSFHSVVQGIQNNAAFDHFGPVHQQTIYGPPPAGINAAYPQTPYPPPFMQMNHPQQFDVDMPPMDPNYFSTAGQWGRGPGQSPLPSFQEQFGPLIERGVVRRGVLPSFEASFGELVRRDEEVTREERRGQWAQRRRRGEWRRRREEVRRGSLPSFERGFGELVRRDEERERQLAQSRRREEWRRGREEEVMREEHQR</sequence>